<dbReference type="AlphaFoldDB" id="A0A6A5VL46"/>
<feature type="compositionally biased region" description="Basic residues" evidence="1">
    <location>
        <begin position="169"/>
        <end position="178"/>
    </location>
</feature>
<evidence type="ECO:0000256" key="1">
    <source>
        <dbReference type="SAM" id="MobiDB-lite"/>
    </source>
</evidence>
<evidence type="ECO:0000313" key="2">
    <source>
        <dbReference type="EMBL" id="KAF1978433.1"/>
    </source>
</evidence>
<dbReference type="Proteomes" id="UP000800036">
    <property type="component" value="Unassembled WGS sequence"/>
</dbReference>
<evidence type="ECO:0000313" key="3">
    <source>
        <dbReference type="Proteomes" id="UP000800036"/>
    </source>
</evidence>
<dbReference type="OrthoDB" id="3797419at2759"/>
<feature type="compositionally biased region" description="Polar residues" evidence="1">
    <location>
        <begin position="181"/>
        <end position="194"/>
    </location>
</feature>
<keyword evidence="3" id="KW-1185">Reference proteome</keyword>
<name>A0A6A5VL46_9PLEO</name>
<gene>
    <name evidence="2" type="ORF">BU23DRAFT_595616</name>
</gene>
<feature type="region of interest" description="Disordered" evidence="1">
    <location>
        <begin position="138"/>
        <end position="196"/>
    </location>
</feature>
<proteinExistence type="predicted"/>
<dbReference type="EMBL" id="ML976660">
    <property type="protein sequence ID" value="KAF1978433.1"/>
    <property type="molecule type" value="Genomic_DNA"/>
</dbReference>
<organism evidence="2 3">
    <name type="scientific">Bimuria novae-zelandiae CBS 107.79</name>
    <dbReference type="NCBI Taxonomy" id="1447943"/>
    <lineage>
        <taxon>Eukaryota</taxon>
        <taxon>Fungi</taxon>
        <taxon>Dikarya</taxon>
        <taxon>Ascomycota</taxon>
        <taxon>Pezizomycotina</taxon>
        <taxon>Dothideomycetes</taxon>
        <taxon>Pleosporomycetidae</taxon>
        <taxon>Pleosporales</taxon>
        <taxon>Massarineae</taxon>
        <taxon>Didymosphaeriaceae</taxon>
        <taxon>Bimuria</taxon>
    </lineage>
</organism>
<reference evidence="2" key="1">
    <citation type="journal article" date="2020" name="Stud. Mycol.">
        <title>101 Dothideomycetes genomes: a test case for predicting lifestyles and emergence of pathogens.</title>
        <authorList>
            <person name="Haridas S."/>
            <person name="Albert R."/>
            <person name="Binder M."/>
            <person name="Bloem J."/>
            <person name="Labutti K."/>
            <person name="Salamov A."/>
            <person name="Andreopoulos B."/>
            <person name="Baker S."/>
            <person name="Barry K."/>
            <person name="Bills G."/>
            <person name="Bluhm B."/>
            <person name="Cannon C."/>
            <person name="Castanera R."/>
            <person name="Culley D."/>
            <person name="Daum C."/>
            <person name="Ezra D."/>
            <person name="Gonzalez J."/>
            <person name="Henrissat B."/>
            <person name="Kuo A."/>
            <person name="Liang C."/>
            <person name="Lipzen A."/>
            <person name="Lutzoni F."/>
            <person name="Magnuson J."/>
            <person name="Mondo S."/>
            <person name="Nolan M."/>
            <person name="Ohm R."/>
            <person name="Pangilinan J."/>
            <person name="Park H.-J."/>
            <person name="Ramirez L."/>
            <person name="Alfaro M."/>
            <person name="Sun H."/>
            <person name="Tritt A."/>
            <person name="Yoshinaga Y."/>
            <person name="Zwiers L.-H."/>
            <person name="Turgeon B."/>
            <person name="Goodwin S."/>
            <person name="Spatafora J."/>
            <person name="Crous P."/>
            <person name="Grigoriev I."/>
        </authorList>
    </citation>
    <scope>NUCLEOTIDE SEQUENCE</scope>
    <source>
        <strain evidence="2">CBS 107.79</strain>
    </source>
</reference>
<feature type="compositionally biased region" description="Polar residues" evidence="1">
    <location>
        <begin position="138"/>
        <end position="168"/>
    </location>
</feature>
<sequence length="228" mass="23651">MPTLSSTLTSFTTLYVTLTADMPQNEPELAITSAIRGLSDCTQDVLFPLLSNRQCNPADFPCICAELDRLQARAAVAAACPADVQQYNDFVLNTCGNIVQIVTISDTSVPAVTIIPVIVTTAAPDNFTSSAGSFNNGTAAPVAPTSTESPIVVGRTSQPESQPESTSRAKPHHPKTKPTKLESTASPAGSQSPSIPEFSGAAVGDFGKASMAGFAGGMGIMWLAFAQL</sequence>
<accession>A0A6A5VL46</accession>
<protein>
    <submittedName>
        <fullName evidence="2">Uncharacterized protein</fullName>
    </submittedName>
</protein>